<dbReference type="RefSeq" id="WP_101434325.1">
    <property type="nucleotide sequence ID" value="NZ_PJMY01000002.1"/>
</dbReference>
<dbReference type="AlphaFoldDB" id="A0A2N3X101"/>
<evidence type="ECO:0000256" key="1">
    <source>
        <dbReference type="SAM" id="MobiDB-lite"/>
    </source>
</evidence>
<feature type="transmembrane region" description="Helical" evidence="2">
    <location>
        <begin position="43"/>
        <end position="62"/>
    </location>
</feature>
<sequence>MSVFRPEANPDANPDAKPEAPPREPGATAVAPEPRMRRSWADAGIIGAYLAFSVLLFGGLWADLGQGYLWNSASDQNLWEWFFAVTAKSVQHLENPLTSGLQNYPLGVNMMANTAMLGVGIPLTPVTLAFGPTATWAIVLTGSLAGSAAAWYWVFSRHLVRHRVSAAIGGAFAGFAPPMISHANAHPNFVAWFLLPFIALKVIQLAQGKRPVRNGIWLGVLTAYQIFLGEEPLLIFALGFLIFAVAYCASRPREVKAMVRPVLLGGGIAVALTLVVVAFPLWWQFFGPDSYTGLEHGQVGNDTAAMTRFATQSVSGQPEAAAAVSLNRTEENAFFGWPLIVLMVVITVWLRREVVARSLAISMFLMAWLSLGSEITVLHENTGIPGPWKLLADLPLFESLLESRLAMACVPAIGALLAIATDRVFTAAEKGELKLPVRLIWLGAVAAVLLPIAPTQLLVQKRPPTPAFFADGTWQTYVAPGGTVVPVPLPSSGESEPLHWQMDAGLRYAMPEGYFVGPQGPNDKRGRYGSYQRPTSTLFDRVRDSHQAQEVTDADRNQAIEDLRYWNASVLVLIPREHSDAYRATVDLLLRKPGQYVDGVWIWDVRPITGHR</sequence>
<keyword evidence="2" id="KW-0472">Membrane</keyword>
<feature type="transmembrane region" description="Helical" evidence="2">
    <location>
        <begin position="437"/>
        <end position="459"/>
    </location>
</feature>
<dbReference type="EMBL" id="PJMY01000002">
    <property type="protein sequence ID" value="PKV99787.1"/>
    <property type="molecule type" value="Genomic_DNA"/>
</dbReference>
<name>A0A2N3X101_9PSEU</name>
<feature type="transmembrane region" description="Helical" evidence="2">
    <location>
        <begin position="262"/>
        <end position="283"/>
    </location>
</feature>
<feature type="transmembrane region" description="Helical" evidence="2">
    <location>
        <begin position="358"/>
        <end position="378"/>
    </location>
</feature>
<evidence type="ECO:0008006" key="5">
    <source>
        <dbReference type="Google" id="ProtNLM"/>
    </source>
</evidence>
<keyword evidence="2" id="KW-1133">Transmembrane helix</keyword>
<protein>
    <recommendedName>
        <fullName evidence="5">Glycosyl transferase</fullName>
    </recommendedName>
</protein>
<evidence type="ECO:0000256" key="2">
    <source>
        <dbReference type="SAM" id="Phobius"/>
    </source>
</evidence>
<dbReference type="Proteomes" id="UP000233750">
    <property type="component" value="Unassembled WGS sequence"/>
</dbReference>
<feature type="transmembrane region" description="Helical" evidence="2">
    <location>
        <begin position="405"/>
        <end position="425"/>
    </location>
</feature>
<keyword evidence="4" id="KW-1185">Reference proteome</keyword>
<proteinExistence type="predicted"/>
<feature type="transmembrane region" description="Helical" evidence="2">
    <location>
        <begin position="189"/>
        <end position="206"/>
    </location>
</feature>
<feature type="transmembrane region" description="Helical" evidence="2">
    <location>
        <begin position="233"/>
        <end position="250"/>
    </location>
</feature>
<feature type="transmembrane region" description="Helical" evidence="2">
    <location>
        <begin position="134"/>
        <end position="154"/>
    </location>
</feature>
<organism evidence="3 4">
    <name type="scientific">Amycolatopsis echigonensis</name>
    <dbReference type="NCBI Taxonomy" id="2576905"/>
    <lineage>
        <taxon>Bacteria</taxon>
        <taxon>Bacillati</taxon>
        <taxon>Actinomycetota</taxon>
        <taxon>Actinomycetes</taxon>
        <taxon>Pseudonocardiales</taxon>
        <taxon>Pseudonocardiaceae</taxon>
        <taxon>Amycolatopsis</taxon>
    </lineage>
</organism>
<feature type="transmembrane region" description="Helical" evidence="2">
    <location>
        <begin position="334"/>
        <end position="351"/>
    </location>
</feature>
<gene>
    <name evidence="3" type="ORF">ATK30_0770</name>
</gene>
<feature type="region of interest" description="Disordered" evidence="1">
    <location>
        <begin position="1"/>
        <end position="33"/>
    </location>
</feature>
<accession>A0A2N3X101</accession>
<dbReference type="OrthoDB" id="2369748at2"/>
<reference evidence="3 4" key="1">
    <citation type="submission" date="2017-12" db="EMBL/GenBank/DDBJ databases">
        <title>Sequencing the genomes of 1000 Actinobacteria strains.</title>
        <authorList>
            <person name="Klenk H.-P."/>
        </authorList>
    </citation>
    <scope>NUCLEOTIDE SEQUENCE [LARGE SCALE GENOMIC DNA]</scope>
    <source>
        <strain evidence="3 4">DSM 45165</strain>
    </source>
</reference>
<evidence type="ECO:0000313" key="3">
    <source>
        <dbReference type="EMBL" id="PKV99787.1"/>
    </source>
</evidence>
<comment type="caution">
    <text evidence="3">The sequence shown here is derived from an EMBL/GenBank/DDBJ whole genome shotgun (WGS) entry which is preliminary data.</text>
</comment>
<keyword evidence="2" id="KW-0812">Transmembrane</keyword>
<evidence type="ECO:0000313" key="4">
    <source>
        <dbReference type="Proteomes" id="UP000233750"/>
    </source>
</evidence>